<sequence length="555" mass="62703">MESCAENSISSTGVNASSETEYSIVENKIEDSNNSVYDCEKSDTSNVDANLSLDSKSPNASEVSDSSNVDANASPDSESQNASEVSDSSEKEGNVLEMIDITPENSAGVMKQVIKPGEGDEFPGFGDRVYVHYTGWLLNKENKMFDSNRKDDKLEFNLGRGVVIKGWDLAVSTMKKGEVALFIIQPQYAYGDAGYPPAIPAHTPLLFEIELYEWKLDDISPKKDGSILRKVIDKGEGNTSPNEGSEVKVKLVGSFEDRIFEECEKEFILGEGCSVNVIEGIEHALYKFRLNETSLIYVKSKYGFEKGSEEFNIPPDATITYKVTLLSFAKAKEVWEMNTDEKFEKSKVAKYKAIEFLKAGKCKAALRQFRWILACLEKEPGVPPESQKDRKDLLLSAYLNISLCLLKMENYVDAIKFCDKALEMDPENEKALYRRGQAKMFFNDCEEALEDFKNVQLLYPENKAAIHATFICQEKIKKQKKKDKTVYNKMFELFMKQDEERMKNMKTETGVWEGEAETAEQAAAYKSETQRLIERNNNFLRDANVIEISNTVTNF</sequence>
<evidence type="ECO:0000256" key="1">
    <source>
        <dbReference type="ARBA" id="ARBA00000971"/>
    </source>
</evidence>
<comment type="caution">
    <text evidence="11">The sequence shown here is derived from an EMBL/GenBank/DDBJ whole genome shotgun (WGS) entry which is preliminary data.</text>
</comment>
<dbReference type="GO" id="GO:0003755">
    <property type="term" value="F:peptidyl-prolyl cis-trans isomerase activity"/>
    <property type="evidence" value="ECO:0007669"/>
    <property type="project" value="UniProtKB-KW"/>
</dbReference>
<evidence type="ECO:0000256" key="6">
    <source>
        <dbReference type="ARBA" id="ARBA00023235"/>
    </source>
</evidence>
<comment type="catalytic activity">
    <reaction evidence="1 7">
        <text>[protein]-peptidylproline (omega=180) = [protein]-peptidylproline (omega=0)</text>
        <dbReference type="Rhea" id="RHEA:16237"/>
        <dbReference type="Rhea" id="RHEA-COMP:10747"/>
        <dbReference type="Rhea" id="RHEA-COMP:10748"/>
        <dbReference type="ChEBI" id="CHEBI:83833"/>
        <dbReference type="ChEBI" id="CHEBI:83834"/>
        <dbReference type="EC" id="5.2.1.8"/>
    </reaction>
</comment>
<dbReference type="PANTHER" id="PTHR46512">
    <property type="entry name" value="PEPTIDYLPROLYL ISOMERASE"/>
    <property type="match status" value="1"/>
</dbReference>
<dbReference type="AlphaFoldDB" id="A0A8T0F504"/>
<keyword evidence="6 7" id="KW-0413">Isomerase</keyword>
<evidence type="ECO:0000259" key="10">
    <source>
        <dbReference type="PROSITE" id="PS50059"/>
    </source>
</evidence>
<feature type="domain" description="PPIase FKBP-type" evidence="10">
    <location>
        <begin position="244"/>
        <end position="329"/>
    </location>
</feature>
<organism evidence="11 12">
    <name type="scientific">Argiope bruennichi</name>
    <name type="common">Wasp spider</name>
    <name type="synonym">Aranea bruennichi</name>
    <dbReference type="NCBI Taxonomy" id="94029"/>
    <lineage>
        <taxon>Eukaryota</taxon>
        <taxon>Metazoa</taxon>
        <taxon>Ecdysozoa</taxon>
        <taxon>Arthropoda</taxon>
        <taxon>Chelicerata</taxon>
        <taxon>Arachnida</taxon>
        <taxon>Araneae</taxon>
        <taxon>Araneomorphae</taxon>
        <taxon>Entelegynae</taxon>
        <taxon>Araneoidea</taxon>
        <taxon>Araneidae</taxon>
        <taxon>Argiope</taxon>
    </lineage>
</organism>
<evidence type="ECO:0000313" key="11">
    <source>
        <dbReference type="EMBL" id="KAF8784510.1"/>
    </source>
</evidence>
<feature type="region of interest" description="Disordered" evidence="9">
    <location>
        <begin position="25"/>
        <end position="94"/>
    </location>
</feature>
<protein>
    <recommendedName>
        <fullName evidence="2 7">peptidylprolyl isomerase</fullName>
        <ecNumber evidence="2 7">5.2.1.8</ecNumber>
    </recommendedName>
</protein>
<dbReference type="EC" id="5.2.1.8" evidence="2 7"/>
<dbReference type="Pfam" id="PF00254">
    <property type="entry name" value="FKBP_C"/>
    <property type="match status" value="2"/>
</dbReference>
<dbReference type="PANTHER" id="PTHR46512:SF9">
    <property type="entry name" value="PEPTIDYLPROLYL ISOMERASE"/>
    <property type="match status" value="1"/>
</dbReference>
<dbReference type="InterPro" id="IPR046357">
    <property type="entry name" value="PPIase_dom_sf"/>
</dbReference>
<dbReference type="InterPro" id="IPR019734">
    <property type="entry name" value="TPR_rpt"/>
</dbReference>
<dbReference type="SUPFAM" id="SSF54534">
    <property type="entry name" value="FKBP-like"/>
    <property type="match status" value="2"/>
</dbReference>
<keyword evidence="4 8" id="KW-0802">TPR repeat</keyword>
<dbReference type="FunFam" id="3.10.50.40:FF:000013">
    <property type="entry name" value="Peptidylprolyl isomerase"/>
    <property type="match status" value="1"/>
</dbReference>
<feature type="compositionally biased region" description="Polar residues" evidence="9">
    <location>
        <begin position="44"/>
        <end position="86"/>
    </location>
</feature>
<dbReference type="SUPFAM" id="SSF48452">
    <property type="entry name" value="TPR-like"/>
    <property type="match status" value="1"/>
</dbReference>
<keyword evidence="12" id="KW-1185">Reference proteome</keyword>
<feature type="repeat" description="TPR" evidence="8">
    <location>
        <begin position="429"/>
        <end position="462"/>
    </location>
</feature>
<dbReference type="PROSITE" id="PS50059">
    <property type="entry name" value="FKBP_PPIASE"/>
    <property type="match status" value="2"/>
</dbReference>
<evidence type="ECO:0000256" key="3">
    <source>
        <dbReference type="ARBA" id="ARBA00022737"/>
    </source>
</evidence>
<dbReference type="Gene3D" id="3.10.50.40">
    <property type="match status" value="2"/>
</dbReference>
<keyword evidence="3" id="KW-0677">Repeat</keyword>
<reference evidence="11" key="1">
    <citation type="journal article" date="2020" name="bioRxiv">
        <title>Chromosome-level reference genome of the European wasp spider Argiope bruennichi: a resource for studies on range expansion and evolutionary adaptation.</title>
        <authorList>
            <person name="Sheffer M.M."/>
            <person name="Hoppe A."/>
            <person name="Krehenwinkel H."/>
            <person name="Uhl G."/>
            <person name="Kuss A.W."/>
            <person name="Jensen L."/>
            <person name="Jensen C."/>
            <person name="Gillespie R.G."/>
            <person name="Hoff K.J."/>
            <person name="Prost S."/>
        </authorList>
    </citation>
    <scope>NUCLEOTIDE SEQUENCE</scope>
</reference>
<dbReference type="InterPro" id="IPR001179">
    <property type="entry name" value="PPIase_FKBP_dom"/>
</dbReference>
<evidence type="ECO:0000256" key="5">
    <source>
        <dbReference type="ARBA" id="ARBA00023110"/>
    </source>
</evidence>
<dbReference type="Pfam" id="PF13181">
    <property type="entry name" value="TPR_8"/>
    <property type="match status" value="1"/>
</dbReference>
<dbReference type="PROSITE" id="PS50293">
    <property type="entry name" value="TPR_REGION"/>
    <property type="match status" value="1"/>
</dbReference>
<dbReference type="InterPro" id="IPR050754">
    <property type="entry name" value="FKBP4/5/8-like"/>
</dbReference>
<feature type="domain" description="PPIase FKBP-type" evidence="10">
    <location>
        <begin position="126"/>
        <end position="215"/>
    </location>
</feature>
<gene>
    <name evidence="11" type="ORF">HNY73_010178</name>
</gene>
<reference evidence="11" key="2">
    <citation type="submission" date="2020-06" db="EMBL/GenBank/DDBJ databases">
        <authorList>
            <person name="Sheffer M."/>
        </authorList>
    </citation>
    <scope>NUCLEOTIDE SEQUENCE</scope>
</reference>
<proteinExistence type="predicted"/>
<name>A0A8T0F504_ARGBR</name>
<keyword evidence="5 7" id="KW-0697">Rotamase</keyword>
<dbReference type="InterPro" id="IPR011990">
    <property type="entry name" value="TPR-like_helical_dom_sf"/>
</dbReference>
<evidence type="ECO:0000313" key="12">
    <source>
        <dbReference type="Proteomes" id="UP000807504"/>
    </source>
</evidence>
<dbReference type="SMART" id="SM00028">
    <property type="entry name" value="TPR"/>
    <property type="match status" value="3"/>
</dbReference>
<evidence type="ECO:0000256" key="2">
    <source>
        <dbReference type="ARBA" id="ARBA00013194"/>
    </source>
</evidence>
<dbReference type="OMA" id="KQFRWIL"/>
<dbReference type="EMBL" id="JABXBU010000030">
    <property type="protein sequence ID" value="KAF8784510.1"/>
    <property type="molecule type" value="Genomic_DNA"/>
</dbReference>
<accession>A0A8T0F504</accession>
<evidence type="ECO:0000256" key="8">
    <source>
        <dbReference type="PROSITE-ProRule" id="PRU00339"/>
    </source>
</evidence>
<dbReference type="Gene3D" id="1.25.40.10">
    <property type="entry name" value="Tetratricopeptide repeat domain"/>
    <property type="match status" value="1"/>
</dbReference>
<dbReference type="Proteomes" id="UP000807504">
    <property type="component" value="Unassembled WGS sequence"/>
</dbReference>
<feature type="repeat" description="TPR" evidence="8">
    <location>
        <begin position="395"/>
        <end position="428"/>
    </location>
</feature>
<evidence type="ECO:0000256" key="7">
    <source>
        <dbReference type="PROSITE-ProRule" id="PRU00277"/>
    </source>
</evidence>
<feature type="region of interest" description="Disordered" evidence="9">
    <location>
        <begin position="1"/>
        <end position="20"/>
    </location>
</feature>
<evidence type="ECO:0000256" key="9">
    <source>
        <dbReference type="SAM" id="MobiDB-lite"/>
    </source>
</evidence>
<evidence type="ECO:0000256" key="4">
    <source>
        <dbReference type="ARBA" id="ARBA00022803"/>
    </source>
</evidence>
<dbReference type="OrthoDB" id="433738at2759"/>
<dbReference type="PROSITE" id="PS50005">
    <property type="entry name" value="TPR"/>
    <property type="match status" value="2"/>
</dbReference>